<sequence length="863" mass="93849">GAERRGRHGAVAAARASPEVFDAARKRRQERQGDDGHDEPGRRRRRPGRRGRTSALRFRDGGERGGARDGRPRRRVRGIAAGRGERREAHGPERQRGGIRRARAGLARTRRFVGVRGSAEHTELRVGGVDRAGPVAAREPGARAGGRELGPAGEARRGDSRRVHQGGEREESEGQARRDSVEARGAAERPGRDVRAGPPRLHSAPRGGQGRERSRARRGEEEGGRRREAPGGGVRRAGDLAQVGGAGAEDRDRDARGVARARAEDPLRGAGGSGRQDEVGRGRAGGGQGEVREAKQGPQHEDSQARGGEPRSQGRREERQPDLHTDEARAAERAEGARRDQAGPGQHAVLGQVRHTRRALSKRGRKASDVHMRASSGARASGNNRLKGLWARSGTGKSPLNFGGFCFRSVRRWTVSSGRRGSSSRDALTALESEEEGREERELLTIPRTMEEHTMGKAKSANSFGSRGSMSCMLTPESVVGANIEIANSDSLNLSDKSDRWGQFSDTNESAASASPSSTAEVALDMDLASTGEPSKSALTPSPQLVNCFRLESSADYQVTPDYLHSSALPFNSENSETLVGERCRRKTCEWMYDICDFFCLNREVVGVSLYYVDRYFTIKFDGRVPISRKEFQLVALTSLYLAIKTHGEARNDLADTTAQPWNRLVFSLETCASISRKSFGVPEIKACELSILTSLNWHINPVVPSGIVVDYLVSYLPQVLQGSSADNRSSSLAESDVECIKFHVYDCAKYLAELSVSVPALCLVYRPSIVSYASILVAFDTLRSPPASISSRQRLEFEEVAGQVSAGYYDRREEDIEGASKILRTICPTLIELFPAPTLSSRCASNSNEALLLSPTTAATSL</sequence>
<feature type="region of interest" description="Disordered" evidence="2">
    <location>
        <begin position="1"/>
        <end position="381"/>
    </location>
</feature>
<feature type="compositionally biased region" description="Basic and acidic residues" evidence="2">
    <location>
        <begin position="290"/>
        <end position="341"/>
    </location>
</feature>
<feature type="compositionally biased region" description="Basic and acidic residues" evidence="2">
    <location>
        <begin position="154"/>
        <end position="195"/>
    </location>
</feature>
<feature type="compositionally biased region" description="Basic residues" evidence="2">
    <location>
        <begin position="42"/>
        <end position="52"/>
    </location>
</feature>
<accession>K0SU37</accession>
<feature type="compositionally biased region" description="Basic and acidic residues" evidence="2">
    <location>
        <begin position="248"/>
        <end position="267"/>
    </location>
</feature>
<comment type="similarity">
    <text evidence="1">Belongs to the cyclin family.</text>
</comment>
<feature type="compositionally biased region" description="Basic and acidic residues" evidence="2">
    <location>
        <begin position="57"/>
        <end position="70"/>
    </location>
</feature>
<dbReference type="AlphaFoldDB" id="K0SU37"/>
<feature type="region of interest" description="Disordered" evidence="2">
    <location>
        <begin position="418"/>
        <end position="441"/>
    </location>
</feature>
<evidence type="ECO:0000256" key="1">
    <source>
        <dbReference type="RuleBase" id="RU000383"/>
    </source>
</evidence>
<feature type="compositionally biased region" description="Basic and acidic residues" evidence="2">
    <location>
        <begin position="83"/>
        <end position="96"/>
    </location>
</feature>
<feature type="compositionally biased region" description="Basic and acidic residues" evidence="2">
    <location>
        <begin position="30"/>
        <end position="41"/>
    </location>
</feature>
<reference evidence="4 5" key="1">
    <citation type="journal article" date="2012" name="Genome Biol.">
        <title>Genome and low-iron response of an oceanic diatom adapted to chronic iron limitation.</title>
        <authorList>
            <person name="Lommer M."/>
            <person name="Specht M."/>
            <person name="Roy A.S."/>
            <person name="Kraemer L."/>
            <person name="Andreson R."/>
            <person name="Gutowska M.A."/>
            <person name="Wolf J."/>
            <person name="Bergner S.V."/>
            <person name="Schilhabel M.B."/>
            <person name="Klostermeier U.C."/>
            <person name="Beiko R.G."/>
            <person name="Rosenstiel P."/>
            <person name="Hippler M."/>
            <person name="Laroche J."/>
        </authorList>
    </citation>
    <scope>NUCLEOTIDE SEQUENCE [LARGE SCALE GENOMIC DNA]</scope>
    <source>
        <strain evidence="4 5">CCMP1005</strain>
    </source>
</reference>
<keyword evidence="5" id="KW-1185">Reference proteome</keyword>
<proteinExistence type="inferred from homology"/>
<name>K0SU37_THAOC</name>
<dbReference type="eggNOG" id="KOG0653">
    <property type="taxonomic scope" value="Eukaryota"/>
</dbReference>
<dbReference type="SUPFAM" id="SSF47954">
    <property type="entry name" value="Cyclin-like"/>
    <property type="match status" value="1"/>
</dbReference>
<dbReference type="InterPro" id="IPR036915">
    <property type="entry name" value="Cyclin-like_sf"/>
</dbReference>
<feature type="compositionally biased region" description="Basic residues" evidence="2">
    <location>
        <begin position="354"/>
        <end position="365"/>
    </location>
</feature>
<feature type="domain" description="Cyclin-like" evidence="3">
    <location>
        <begin position="590"/>
        <end position="694"/>
    </location>
</feature>
<dbReference type="Gene3D" id="1.10.472.10">
    <property type="entry name" value="Cyclin-like"/>
    <property type="match status" value="2"/>
</dbReference>
<keyword evidence="1" id="KW-0195">Cyclin</keyword>
<dbReference type="Proteomes" id="UP000266841">
    <property type="component" value="Unassembled WGS sequence"/>
</dbReference>
<evidence type="ECO:0000256" key="2">
    <source>
        <dbReference type="SAM" id="MobiDB-lite"/>
    </source>
</evidence>
<feature type="non-terminal residue" evidence="4">
    <location>
        <position position="1"/>
    </location>
</feature>
<evidence type="ECO:0000259" key="3">
    <source>
        <dbReference type="SMART" id="SM00385"/>
    </source>
</evidence>
<dbReference type="Pfam" id="PF00134">
    <property type="entry name" value="Cyclin_N"/>
    <property type="match status" value="1"/>
</dbReference>
<evidence type="ECO:0000313" key="5">
    <source>
        <dbReference type="Proteomes" id="UP000266841"/>
    </source>
</evidence>
<protein>
    <recommendedName>
        <fullName evidence="3">Cyclin-like domain-containing protein</fullName>
    </recommendedName>
</protein>
<dbReference type="EMBL" id="AGNL01010669">
    <property type="protein sequence ID" value="EJK68935.1"/>
    <property type="molecule type" value="Genomic_DNA"/>
</dbReference>
<feature type="compositionally biased region" description="Basic and acidic residues" evidence="2">
    <location>
        <begin position="209"/>
        <end position="229"/>
    </location>
</feature>
<dbReference type="InterPro" id="IPR013763">
    <property type="entry name" value="Cyclin-like_dom"/>
</dbReference>
<dbReference type="SMART" id="SM00385">
    <property type="entry name" value="CYCLIN"/>
    <property type="match status" value="1"/>
</dbReference>
<dbReference type="PANTHER" id="PTHR10177">
    <property type="entry name" value="CYCLINS"/>
    <property type="match status" value="1"/>
</dbReference>
<comment type="caution">
    <text evidence="4">The sequence shown here is derived from an EMBL/GenBank/DDBJ whole genome shotgun (WGS) entry which is preliminary data.</text>
</comment>
<gene>
    <name evidence="4" type="ORF">THAOC_09853</name>
</gene>
<evidence type="ECO:0000313" key="4">
    <source>
        <dbReference type="EMBL" id="EJK68935.1"/>
    </source>
</evidence>
<feature type="compositionally biased region" description="Basic residues" evidence="2">
    <location>
        <begin position="97"/>
        <end position="113"/>
    </location>
</feature>
<dbReference type="OMA" id="EDAGEWH"/>
<dbReference type="InterPro" id="IPR039361">
    <property type="entry name" value="Cyclin"/>
</dbReference>
<organism evidence="4 5">
    <name type="scientific">Thalassiosira oceanica</name>
    <name type="common">Marine diatom</name>
    <dbReference type="NCBI Taxonomy" id="159749"/>
    <lineage>
        <taxon>Eukaryota</taxon>
        <taxon>Sar</taxon>
        <taxon>Stramenopiles</taxon>
        <taxon>Ochrophyta</taxon>
        <taxon>Bacillariophyta</taxon>
        <taxon>Coscinodiscophyceae</taxon>
        <taxon>Thalassiosirophycidae</taxon>
        <taxon>Thalassiosirales</taxon>
        <taxon>Thalassiosiraceae</taxon>
        <taxon>Thalassiosira</taxon>
    </lineage>
</organism>
<dbReference type="CDD" id="cd00043">
    <property type="entry name" value="CYCLIN_SF"/>
    <property type="match status" value="1"/>
</dbReference>
<dbReference type="InterPro" id="IPR006671">
    <property type="entry name" value="Cyclin_N"/>
</dbReference>